<keyword evidence="2" id="KW-0732">Signal</keyword>
<feature type="region of interest" description="Disordered" evidence="1">
    <location>
        <begin position="29"/>
        <end position="59"/>
    </location>
</feature>
<keyword evidence="4" id="KW-1185">Reference proteome</keyword>
<reference evidence="3 4" key="1">
    <citation type="submission" date="2020-07" db="EMBL/GenBank/DDBJ databases">
        <title>Sequencing the genomes of 1000 actinobacteria strains.</title>
        <authorList>
            <person name="Klenk H.-P."/>
        </authorList>
    </citation>
    <scope>NUCLEOTIDE SEQUENCE [LARGE SCALE GENOMIC DNA]</scope>
    <source>
        <strain evidence="3 4">DSM 45772</strain>
    </source>
</reference>
<proteinExistence type="predicted"/>
<dbReference type="RefSeq" id="WP_179795150.1">
    <property type="nucleotide sequence ID" value="NZ_BAABHP010000025.1"/>
</dbReference>
<evidence type="ECO:0000256" key="2">
    <source>
        <dbReference type="SAM" id="SignalP"/>
    </source>
</evidence>
<feature type="chain" id="PRO_5031487284" description="Secreted protein" evidence="2">
    <location>
        <begin position="28"/>
        <end position="111"/>
    </location>
</feature>
<dbReference type="AlphaFoldDB" id="A0A7Y9DXX6"/>
<feature type="compositionally biased region" description="Low complexity" evidence="1">
    <location>
        <begin position="42"/>
        <end position="56"/>
    </location>
</feature>
<protein>
    <recommendedName>
        <fullName evidence="5">Secreted protein</fullName>
    </recommendedName>
</protein>
<name>A0A7Y9DXX6_9PSEU</name>
<dbReference type="Proteomes" id="UP000535890">
    <property type="component" value="Unassembled WGS sequence"/>
</dbReference>
<evidence type="ECO:0000313" key="4">
    <source>
        <dbReference type="Proteomes" id="UP000535890"/>
    </source>
</evidence>
<organism evidence="3 4">
    <name type="scientific">Actinomycetospora corticicola</name>
    <dbReference type="NCBI Taxonomy" id="663602"/>
    <lineage>
        <taxon>Bacteria</taxon>
        <taxon>Bacillati</taxon>
        <taxon>Actinomycetota</taxon>
        <taxon>Actinomycetes</taxon>
        <taxon>Pseudonocardiales</taxon>
        <taxon>Pseudonocardiaceae</taxon>
        <taxon>Actinomycetospora</taxon>
    </lineage>
</organism>
<evidence type="ECO:0008006" key="5">
    <source>
        <dbReference type="Google" id="ProtNLM"/>
    </source>
</evidence>
<evidence type="ECO:0000313" key="3">
    <source>
        <dbReference type="EMBL" id="NYD37588.1"/>
    </source>
</evidence>
<evidence type="ECO:0000256" key="1">
    <source>
        <dbReference type="SAM" id="MobiDB-lite"/>
    </source>
</evidence>
<dbReference type="EMBL" id="JACCBN010000001">
    <property type="protein sequence ID" value="NYD37588.1"/>
    <property type="molecule type" value="Genomic_DNA"/>
</dbReference>
<accession>A0A7Y9DXX6</accession>
<sequence>MSTFRKTVLTTAIIGAGLASTSGAAFASDCSHDSGHHHKSHSSTTNNTTNNTCVNSQGGSVDNGGSKQLGLITGSQGAIGGNVLCDVLNNSVNGNLSNNSINIAGLGSIIP</sequence>
<feature type="signal peptide" evidence="2">
    <location>
        <begin position="1"/>
        <end position="27"/>
    </location>
</feature>
<gene>
    <name evidence="3" type="ORF">BJ983_003690</name>
</gene>
<comment type="caution">
    <text evidence="3">The sequence shown here is derived from an EMBL/GenBank/DDBJ whole genome shotgun (WGS) entry which is preliminary data.</text>
</comment>